<accession>A0A9E6Y1E0</accession>
<evidence type="ECO:0000313" key="3">
    <source>
        <dbReference type="Proteomes" id="UP001162834"/>
    </source>
</evidence>
<sequence>MPMPMPDPDPLEELRTQVRATQEAAQRLMADGVPPHGWEGERSDAGAFGQDVQALAALLQTLRELLPPDLREQVADLIRGLLLVLRALIDWLVAAIEERSGVPAAPGADDRVEDIPIA</sequence>
<reference evidence="2" key="1">
    <citation type="journal article" date="2022" name="Int. J. Syst. Evol. Microbiol.">
        <title>Pseudomonas aegrilactucae sp. nov. and Pseudomonas morbosilactucae sp. nov., pathogens causing bacterial rot of lettuce in Japan.</title>
        <authorList>
            <person name="Sawada H."/>
            <person name="Fujikawa T."/>
            <person name="Satou M."/>
        </authorList>
    </citation>
    <scope>NUCLEOTIDE SEQUENCE</scope>
    <source>
        <strain evidence="2">0166_1</strain>
    </source>
</reference>
<dbReference type="AlphaFoldDB" id="A0A9E6Y1E0"/>
<feature type="region of interest" description="Disordered" evidence="1">
    <location>
        <begin position="26"/>
        <end position="45"/>
    </location>
</feature>
<gene>
    <name evidence="2" type="ORF">DSM104329_04390</name>
</gene>
<evidence type="ECO:0000256" key="1">
    <source>
        <dbReference type="SAM" id="MobiDB-lite"/>
    </source>
</evidence>
<keyword evidence="3" id="KW-1185">Reference proteome</keyword>
<proteinExistence type="predicted"/>
<evidence type="ECO:0000313" key="2">
    <source>
        <dbReference type="EMBL" id="UGS37968.1"/>
    </source>
</evidence>
<dbReference type="Proteomes" id="UP001162834">
    <property type="component" value="Chromosome"/>
</dbReference>
<dbReference type="EMBL" id="CP087164">
    <property type="protein sequence ID" value="UGS37968.1"/>
    <property type="molecule type" value="Genomic_DNA"/>
</dbReference>
<organism evidence="2 3">
    <name type="scientific">Capillimicrobium parvum</name>
    <dbReference type="NCBI Taxonomy" id="2884022"/>
    <lineage>
        <taxon>Bacteria</taxon>
        <taxon>Bacillati</taxon>
        <taxon>Actinomycetota</taxon>
        <taxon>Thermoleophilia</taxon>
        <taxon>Solirubrobacterales</taxon>
        <taxon>Capillimicrobiaceae</taxon>
        <taxon>Capillimicrobium</taxon>
    </lineage>
</organism>
<dbReference type="KEGG" id="sbae:DSM104329_04390"/>
<name>A0A9E6Y1E0_9ACTN</name>
<protein>
    <submittedName>
        <fullName evidence="2">Uncharacterized protein</fullName>
    </submittedName>
</protein>